<dbReference type="AlphaFoldDB" id="Q6K4R2"/>
<feature type="compositionally biased region" description="Basic residues" evidence="1">
    <location>
        <begin position="150"/>
        <end position="160"/>
    </location>
</feature>
<dbReference type="Proteomes" id="UP000000763">
    <property type="component" value="Chromosome 2"/>
</dbReference>
<feature type="compositionally biased region" description="Low complexity" evidence="1">
    <location>
        <begin position="60"/>
        <end position="69"/>
    </location>
</feature>
<feature type="compositionally biased region" description="Basic and acidic residues" evidence="1">
    <location>
        <begin position="1"/>
        <end position="22"/>
    </location>
</feature>
<proteinExistence type="predicted"/>
<dbReference type="EMBL" id="AP005534">
    <property type="protein sequence ID" value="BAD23364.1"/>
    <property type="molecule type" value="Genomic_DNA"/>
</dbReference>
<sequence length="160" mass="18079">MAGRQLGEEEWRQRFGKEEDAQRGGAAAWRSAPFGHLTSFVSRIHNRRAKGRRHREEEAAATAVSVAMAQRRRGTADRAASWGRTVRSSACTRPREETERPPAMSFGDSGGRLEGETRRWQQVLSPWAAAMGEELAGRSPLRRLAERSPRRTRRRRGGEE</sequence>
<evidence type="ECO:0000313" key="2">
    <source>
        <dbReference type="EMBL" id="BAD23364.1"/>
    </source>
</evidence>
<reference evidence="3" key="2">
    <citation type="journal article" date="2008" name="Nucleic Acids Res.">
        <title>The rice annotation project database (RAP-DB): 2008 update.</title>
        <authorList>
            <consortium name="The rice annotation project (RAP)"/>
        </authorList>
    </citation>
    <scope>GENOME REANNOTATION</scope>
    <source>
        <strain evidence="3">cv. Nipponbare</strain>
    </source>
</reference>
<evidence type="ECO:0000313" key="3">
    <source>
        <dbReference type="Proteomes" id="UP000000763"/>
    </source>
</evidence>
<gene>
    <name evidence="2" type="primary">OSJNBa0030M21.30</name>
</gene>
<accession>Q6K4R2</accession>
<feature type="region of interest" description="Disordered" evidence="1">
    <location>
        <begin position="132"/>
        <end position="160"/>
    </location>
</feature>
<organism evidence="2 3">
    <name type="scientific">Oryza sativa subsp. japonica</name>
    <name type="common">Rice</name>
    <dbReference type="NCBI Taxonomy" id="39947"/>
    <lineage>
        <taxon>Eukaryota</taxon>
        <taxon>Viridiplantae</taxon>
        <taxon>Streptophyta</taxon>
        <taxon>Embryophyta</taxon>
        <taxon>Tracheophyta</taxon>
        <taxon>Spermatophyta</taxon>
        <taxon>Magnoliopsida</taxon>
        <taxon>Liliopsida</taxon>
        <taxon>Poales</taxon>
        <taxon>Poaceae</taxon>
        <taxon>BOP clade</taxon>
        <taxon>Oryzoideae</taxon>
        <taxon>Oryzeae</taxon>
        <taxon>Oryzinae</taxon>
        <taxon>Oryza</taxon>
        <taxon>Oryza sativa</taxon>
    </lineage>
</organism>
<protein>
    <submittedName>
        <fullName evidence="2">Uncharacterized protein</fullName>
    </submittedName>
</protein>
<feature type="region of interest" description="Disordered" evidence="1">
    <location>
        <begin position="1"/>
        <end position="32"/>
    </location>
</feature>
<name>Q6K4R2_ORYSJ</name>
<evidence type="ECO:0000256" key="1">
    <source>
        <dbReference type="SAM" id="MobiDB-lite"/>
    </source>
</evidence>
<reference evidence="3" key="1">
    <citation type="journal article" date="2005" name="Nature">
        <title>The map-based sequence of the rice genome.</title>
        <authorList>
            <consortium name="International rice genome sequencing project (IRGSP)"/>
            <person name="Matsumoto T."/>
            <person name="Wu J."/>
            <person name="Kanamori H."/>
            <person name="Katayose Y."/>
            <person name="Fujisawa M."/>
            <person name="Namiki N."/>
            <person name="Mizuno H."/>
            <person name="Yamamoto K."/>
            <person name="Antonio B.A."/>
            <person name="Baba T."/>
            <person name="Sakata K."/>
            <person name="Nagamura Y."/>
            <person name="Aoki H."/>
            <person name="Arikawa K."/>
            <person name="Arita K."/>
            <person name="Bito T."/>
            <person name="Chiden Y."/>
            <person name="Fujitsuka N."/>
            <person name="Fukunaka R."/>
            <person name="Hamada M."/>
            <person name="Harada C."/>
            <person name="Hayashi A."/>
            <person name="Hijishita S."/>
            <person name="Honda M."/>
            <person name="Hosokawa S."/>
            <person name="Ichikawa Y."/>
            <person name="Idonuma A."/>
            <person name="Iijima M."/>
            <person name="Ikeda M."/>
            <person name="Ikeno M."/>
            <person name="Ito K."/>
            <person name="Ito S."/>
            <person name="Ito T."/>
            <person name="Ito Y."/>
            <person name="Ito Y."/>
            <person name="Iwabuchi A."/>
            <person name="Kamiya K."/>
            <person name="Karasawa W."/>
            <person name="Kurita K."/>
            <person name="Katagiri S."/>
            <person name="Kikuta A."/>
            <person name="Kobayashi H."/>
            <person name="Kobayashi N."/>
            <person name="Machita K."/>
            <person name="Maehara T."/>
            <person name="Masukawa M."/>
            <person name="Mizubayashi T."/>
            <person name="Mukai Y."/>
            <person name="Nagasaki H."/>
            <person name="Nagata Y."/>
            <person name="Naito S."/>
            <person name="Nakashima M."/>
            <person name="Nakama Y."/>
            <person name="Nakamichi Y."/>
            <person name="Nakamura M."/>
            <person name="Meguro A."/>
            <person name="Negishi M."/>
            <person name="Ohta I."/>
            <person name="Ohta T."/>
            <person name="Okamoto M."/>
            <person name="Ono N."/>
            <person name="Saji S."/>
            <person name="Sakaguchi M."/>
            <person name="Sakai K."/>
            <person name="Shibata M."/>
            <person name="Shimokawa T."/>
            <person name="Song J."/>
            <person name="Takazaki Y."/>
            <person name="Terasawa K."/>
            <person name="Tsugane M."/>
            <person name="Tsuji K."/>
            <person name="Ueda S."/>
            <person name="Waki K."/>
            <person name="Yamagata H."/>
            <person name="Yamamoto M."/>
            <person name="Yamamoto S."/>
            <person name="Yamane H."/>
            <person name="Yoshiki S."/>
            <person name="Yoshihara R."/>
            <person name="Yukawa K."/>
            <person name="Zhong H."/>
            <person name="Yano M."/>
            <person name="Yuan Q."/>
            <person name="Ouyang S."/>
            <person name="Liu J."/>
            <person name="Jones K.M."/>
            <person name="Gansberger K."/>
            <person name="Moffat K."/>
            <person name="Hill J."/>
            <person name="Bera J."/>
            <person name="Fadrosh D."/>
            <person name="Jin S."/>
            <person name="Johri S."/>
            <person name="Kim M."/>
            <person name="Overton L."/>
            <person name="Reardon M."/>
            <person name="Tsitrin T."/>
            <person name="Vuong H."/>
            <person name="Weaver B."/>
            <person name="Ciecko A."/>
            <person name="Tallon L."/>
            <person name="Jackson J."/>
            <person name="Pai G."/>
            <person name="Aken S.V."/>
            <person name="Utterback T."/>
            <person name="Reidmuller S."/>
            <person name="Feldblyum T."/>
            <person name="Hsiao J."/>
            <person name="Zismann V."/>
            <person name="Iobst S."/>
            <person name="de Vazeille A.R."/>
            <person name="Buell C.R."/>
            <person name="Ying K."/>
            <person name="Li Y."/>
            <person name="Lu T."/>
            <person name="Huang Y."/>
            <person name="Zhao Q."/>
            <person name="Feng Q."/>
            <person name="Zhang L."/>
            <person name="Zhu J."/>
            <person name="Weng Q."/>
            <person name="Mu J."/>
            <person name="Lu Y."/>
            <person name="Fan D."/>
            <person name="Liu Y."/>
            <person name="Guan J."/>
            <person name="Zhang Y."/>
            <person name="Yu S."/>
            <person name="Liu X."/>
            <person name="Zhang Y."/>
            <person name="Hong G."/>
            <person name="Han B."/>
            <person name="Choisne N."/>
            <person name="Demange N."/>
            <person name="Orjeda G."/>
            <person name="Samain S."/>
            <person name="Cattolico L."/>
            <person name="Pelletier E."/>
            <person name="Couloux A."/>
            <person name="Segurens B."/>
            <person name="Wincker P."/>
            <person name="D'Hont A."/>
            <person name="Scarpelli C."/>
            <person name="Weissenbach J."/>
            <person name="Salanoubat M."/>
            <person name="Quetier F."/>
            <person name="Yu Y."/>
            <person name="Kim H.R."/>
            <person name="Rambo T."/>
            <person name="Currie J."/>
            <person name="Collura K."/>
            <person name="Luo M."/>
            <person name="Yang T."/>
            <person name="Ammiraju J.S.S."/>
            <person name="Engler F."/>
            <person name="Soderlund C."/>
            <person name="Wing R.A."/>
            <person name="Palmer L.E."/>
            <person name="de la Bastide M."/>
            <person name="Spiegel L."/>
            <person name="Nascimento L."/>
            <person name="Zutavern T."/>
            <person name="O'Shaughnessy A."/>
            <person name="Dike S."/>
            <person name="Dedhia N."/>
            <person name="Preston R."/>
            <person name="Balija V."/>
            <person name="McCombie W.R."/>
            <person name="Chow T."/>
            <person name="Chen H."/>
            <person name="Chung M."/>
            <person name="Chen C."/>
            <person name="Shaw J."/>
            <person name="Wu H."/>
            <person name="Hsiao K."/>
            <person name="Chao Y."/>
            <person name="Chu M."/>
            <person name="Cheng C."/>
            <person name="Hour A."/>
            <person name="Lee P."/>
            <person name="Lin S."/>
            <person name="Lin Y."/>
            <person name="Liou J."/>
            <person name="Liu S."/>
            <person name="Hsing Y."/>
            <person name="Raghuvanshi S."/>
            <person name="Mohanty A."/>
            <person name="Bharti A.K."/>
            <person name="Gaur A."/>
            <person name="Gupta V."/>
            <person name="Kumar D."/>
            <person name="Ravi V."/>
            <person name="Vij S."/>
            <person name="Kapur A."/>
            <person name="Khurana P."/>
            <person name="Khurana P."/>
            <person name="Khurana J.P."/>
            <person name="Tyagi A.K."/>
            <person name="Gaikwad K."/>
            <person name="Singh A."/>
            <person name="Dalal V."/>
            <person name="Srivastava S."/>
            <person name="Dixit A."/>
            <person name="Pal A.K."/>
            <person name="Ghazi I.A."/>
            <person name="Yadav M."/>
            <person name="Pandit A."/>
            <person name="Bhargava A."/>
            <person name="Sureshbabu K."/>
            <person name="Batra K."/>
            <person name="Sharma T.R."/>
            <person name="Mohapatra T."/>
            <person name="Singh N.K."/>
            <person name="Messing J."/>
            <person name="Nelson A.B."/>
            <person name="Fuks G."/>
            <person name="Kavchok S."/>
            <person name="Keizer G."/>
            <person name="Linton E."/>
            <person name="Llaca V."/>
            <person name="Song R."/>
            <person name="Tanyolac B."/>
            <person name="Young S."/>
            <person name="Ho-Il K."/>
            <person name="Hahn J.H."/>
            <person name="Sangsakoo G."/>
            <person name="Vanavichit A."/>
            <person name="de Mattos Luiz.A.T."/>
            <person name="Zimmer P.D."/>
            <person name="Malone G."/>
            <person name="Dellagostin O."/>
            <person name="de Oliveira A.C."/>
            <person name="Bevan M."/>
            <person name="Bancroft I."/>
            <person name="Minx P."/>
            <person name="Cordum H."/>
            <person name="Wilson R."/>
            <person name="Cheng Z."/>
            <person name="Jin W."/>
            <person name="Jiang J."/>
            <person name="Leong S.A."/>
            <person name="Iwama H."/>
            <person name="Gojobori T."/>
            <person name="Itoh T."/>
            <person name="Niimura Y."/>
            <person name="Fujii Y."/>
            <person name="Habara T."/>
            <person name="Sakai H."/>
            <person name="Sato Y."/>
            <person name="Wilson G."/>
            <person name="Kumar K."/>
            <person name="McCouch S."/>
            <person name="Juretic N."/>
            <person name="Hoen D."/>
            <person name="Wright S."/>
            <person name="Bruskiewich R."/>
            <person name="Bureau T."/>
            <person name="Miyao A."/>
            <person name="Hirochika H."/>
            <person name="Nishikawa T."/>
            <person name="Kadowaki K."/>
            <person name="Sugiura M."/>
            <person name="Burr B."/>
            <person name="Sasaki T."/>
        </authorList>
    </citation>
    <scope>NUCLEOTIDE SEQUENCE [LARGE SCALE GENOMIC DNA]</scope>
    <source>
        <strain evidence="3">cv. Nipponbare</strain>
    </source>
</reference>
<feature type="region of interest" description="Disordered" evidence="1">
    <location>
        <begin position="47"/>
        <end position="117"/>
    </location>
</feature>